<gene>
    <name evidence="5" type="ORF">SAMN05216516_1136</name>
</gene>
<evidence type="ECO:0000256" key="1">
    <source>
        <dbReference type="ARBA" id="ARBA00023125"/>
    </source>
</evidence>
<name>A0A1I5ASJ4_9GAMM</name>
<dbReference type="RefSeq" id="WP_230479608.1">
    <property type="nucleotide sequence ID" value="NZ_FOVC01000013.1"/>
</dbReference>
<dbReference type="STRING" id="1367852.SAMN05216516_1136"/>
<proteinExistence type="predicted"/>
<dbReference type="SMART" id="SM00862">
    <property type="entry name" value="Trans_reg_C"/>
    <property type="match status" value="1"/>
</dbReference>
<dbReference type="GO" id="GO:0006355">
    <property type="term" value="P:regulation of DNA-templated transcription"/>
    <property type="evidence" value="ECO:0007669"/>
    <property type="project" value="InterPro"/>
</dbReference>
<keyword evidence="3" id="KW-0472">Membrane</keyword>
<dbReference type="EMBL" id="FOVC01000013">
    <property type="protein sequence ID" value="SFN65415.1"/>
    <property type="molecule type" value="Genomic_DNA"/>
</dbReference>
<dbReference type="Proteomes" id="UP000242222">
    <property type="component" value="Unassembled WGS sequence"/>
</dbReference>
<evidence type="ECO:0000313" key="6">
    <source>
        <dbReference type="Proteomes" id="UP000242222"/>
    </source>
</evidence>
<dbReference type="GO" id="GO:0000160">
    <property type="term" value="P:phosphorelay signal transduction system"/>
    <property type="evidence" value="ECO:0007669"/>
    <property type="project" value="InterPro"/>
</dbReference>
<dbReference type="InterPro" id="IPR036388">
    <property type="entry name" value="WH-like_DNA-bd_sf"/>
</dbReference>
<dbReference type="InterPro" id="IPR016032">
    <property type="entry name" value="Sig_transdc_resp-reg_C-effctor"/>
</dbReference>
<keyword evidence="3" id="KW-0812">Transmembrane</keyword>
<dbReference type="AlphaFoldDB" id="A0A1I5ASJ4"/>
<feature type="domain" description="OmpR/PhoB-type" evidence="4">
    <location>
        <begin position="3"/>
        <end position="104"/>
    </location>
</feature>
<keyword evidence="6" id="KW-1185">Reference proteome</keyword>
<evidence type="ECO:0000259" key="4">
    <source>
        <dbReference type="PROSITE" id="PS51755"/>
    </source>
</evidence>
<dbReference type="Pfam" id="PF00486">
    <property type="entry name" value="Trans_reg_C"/>
    <property type="match status" value="1"/>
</dbReference>
<keyword evidence="3" id="KW-1133">Transmembrane helix</keyword>
<dbReference type="GO" id="GO:0003677">
    <property type="term" value="F:DNA binding"/>
    <property type="evidence" value="ECO:0007669"/>
    <property type="project" value="UniProtKB-UniRule"/>
</dbReference>
<dbReference type="SUPFAM" id="SSF46894">
    <property type="entry name" value="C-terminal effector domain of the bipartite response regulators"/>
    <property type="match status" value="1"/>
</dbReference>
<evidence type="ECO:0000313" key="5">
    <source>
        <dbReference type="EMBL" id="SFN65415.1"/>
    </source>
</evidence>
<feature type="DNA-binding region" description="OmpR/PhoB-type" evidence="2">
    <location>
        <begin position="3"/>
        <end position="104"/>
    </location>
</feature>
<dbReference type="InterPro" id="IPR001867">
    <property type="entry name" value="OmpR/PhoB-type_DNA-bd"/>
</dbReference>
<reference evidence="6" key="1">
    <citation type="submission" date="2016-10" db="EMBL/GenBank/DDBJ databases">
        <authorList>
            <person name="Varghese N."/>
            <person name="Submissions S."/>
        </authorList>
    </citation>
    <scope>NUCLEOTIDE SEQUENCE [LARGE SCALE GENOMIC DNA]</scope>
    <source>
        <strain evidence="6">N6PO6</strain>
    </source>
</reference>
<evidence type="ECO:0000256" key="2">
    <source>
        <dbReference type="PROSITE-ProRule" id="PRU01091"/>
    </source>
</evidence>
<feature type="transmembrane region" description="Helical" evidence="3">
    <location>
        <begin position="146"/>
        <end position="166"/>
    </location>
</feature>
<accession>A0A1I5ASJ4</accession>
<keyword evidence="1 2" id="KW-0238">DNA-binding</keyword>
<dbReference type="PROSITE" id="PS51755">
    <property type="entry name" value="OMPR_PHOB"/>
    <property type="match status" value="1"/>
</dbReference>
<dbReference type="Gene3D" id="1.10.10.10">
    <property type="entry name" value="Winged helix-like DNA-binding domain superfamily/Winged helix DNA-binding domain"/>
    <property type="match status" value="1"/>
</dbReference>
<sequence>MDLMTVKINNEVEYDKDKKMLKSDFTSYDISTPASYCLTLLIEKRDNLVSHEELYEYAWRRFGMEVTANTLYQNISELRKALKSCGIQEKLIQTIPRRGFTLLSDQKQASLKNEINNGIVNINPTEKIKKNKLSSTPSDKNMWRKLSYVLLLMIIFNILITLSLFIM</sequence>
<organism evidence="5 6">
    <name type="scientific">Izhakiella capsodis</name>
    <dbReference type="NCBI Taxonomy" id="1367852"/>
    <lineage>
        <taxon>Bacteria</taxon>
        <taxon>Pseudomonadati</taxon>
        <taxon>Pseudomonadota</taxon>
        <taxon>Gammaproteobacteria</taxon>
        <taxon>Enterobacterales</taxon>
        <taxon>Erwiniaceae</taxon>
        <taxon>Izhakiella</taxon>
    </lineage>
</organism>
<evidence type="ECO:0000256" key="3">
    <source>
        <dbReference type="SAM" id="Phobius"/>
    </source>
</evidence>
<protein>
    <submittedName>
        <fullName evidence="5">DNA-binding winged helix-turn-helix (WHTH) domain-containing protein</fullName>
    </submittedName>
</protein>